<feature type="binding site" evidence="5">
    <location>
        <position position="267"/>
    </location>
    <ligand>
        <name>(2E)-4-hydroxy-3-methylbut-2-enyl diphosphate</name>
        <dbReference type="ChEBI" id="CHEBI:128753"/>
    </ligand>
</feature>
<comment type="catalytic activity">
    <reaction evidence="5">
        <text>dimethylallyl diphosphate + 2 oxidized [2Fe-2S]-[ferredoxin] + H2O = (2E)-4-hydroxy-3-methylbut-2-enyl diphosphate + 2 reduced [2Fe-2S]-[ferredoxin] + 2 H(+)</text>
        <dbReference type="Rhea" id="RHEA:24825"/>
        <dbReference type="Rhea" id="RHEA-COMP:10000"/>
        <dbReference type="Rhea" id="RHEA-COMP:10001"/>
        <dbReference type="ChEBI" id="CHEBI:15377"/>
        <dbReference type="ChEBI" id="CHEBI:15378"/>
        <dbReference type="ChEBI" id="CHEBI:33737"/>
        <dbReference type="ChEBI" id="CHEBI:33738"/>
        <dbReference type="ChEBI" id="CHEBI:57623"/>
        <dbReference type="ChEBI" id="CHEBI:128753"/>
        <dbReference type="EC" id="1.17.7.4"/>
    </reaction>
</comment>
<comment type="similarity">
    <text evidence="5">Belongs to the IspH family.</text>
</comment>
<comment type="function">
    <text evidence="5">Catalyzes the conversion of 1-hydroxy-2-methyl-2-(E)-butenyl 4-diphosphate (HMBPP) into a mixture of isopentenyl diphosphate (IPP) and dimethylallyl diphosphate (DMAPP). Acts in the terminal step of the DOXP/MEP pathway for isoprenoid precursor biosynthesis.</text>
</comment>
<feature type="binding site" evidence="5">
    <location>
        <position position="223"/>
    </location>
    <ligand>
        <name>(2E)-4-hydroxy-3-methylbut-2-enyl diphosphate</name>
        <dbReference type="ChEBI" id="CHEBI:128753"/>
    </ligand>
</feature>
<feature type="binding site" evidence="5">
    <location>
        <position position="195"/>
    </location>
    <ligand>
        <name>[4Fe-4S] cluster</name>
        <dbReference type="ChEBI" id="CHEBI:49883"/>
    </ligand>
</feature>
<dbReference type="RefSeq" id="WP_010229942.1">
    <property type="nucleotide sequence ID" value="NZ_CP007217.1"/>
</dbReference>
<feature type="binding site" evidence="5">
    <location>
        <position position="223"/>
    </location>
    <ligand>
        <name>isopentenyl diphosphate</name>
        <dbReference type="ChEBI" id="CHEBI:128769"/>
    </ligand>
</feature>
<feature type="binding site" evidence="5">
    <location>
        <position position="224"/>
    </location>
    <ligand>
        <name>(2E)-4-hydroxy-3-methylbut-2-enyl diphosphate</name>
        <dbReference type="ChEBI" id="CHEBI:128753"/>
    </ligand>
</feature>
<keyword evidence="5" id="KW-0414">Isoprene biosynthesis</keyword>
<feature type="active site" description="Proton donor" evidence="5">
    <location>
        <position position="127"/>
    </location>
</feature>
<keyword evidence="2 5" id="KW-0479">Metal-binding</keyword>
<feature type="binding site" evidence="5">
    <location>
        <position position="225"/>
    </location>
    <ligand>
        <name>isopentenyl diphosphate</name>
        <dbReference type="ChEBI" id="CHEBI:128769"/>
    </ligand>
</feature>
<reference evidence="6 7" key="1">
    <citation type="submission" date="2014-02" db="EMBL/GenBank/DDBJ databases">
        <authorList>
            <person name="Chen C."/>
            <person name="Conrad T.A."/>
            <person name="Zhou Z."/>
            <person name="Lai Z."/>
            <person name="Zhong G."/>
        </authorList>
    </citation>
    <scope>NUCLEOTIDE SEQUENCE [LARGE SCALE GENOMIC DNA]</scope>
    <source>
        <strain evidence="6 7">Nigg3-28</strain>
    </source>
</reference>
<dbReference type="UniPathway" id="UPA00059">
    <property type="reaction ID" value="UER00105"/>
</dbReference>
<dbReference type="GO" id="GO:0019288">
    <property type="term" value="P:isopentenyl diphosphate biosynthetic process, methylerythritol 4-phosphate pathway"/>
    <property type="evidence" value="ECO:0007669"/>
    <property type="project" value="UniProtKB-UniRule"/>
</dbReference>
<feature type="binding site" evidence="5">
    <location>
        <position position="125"/>
    </location>
    <ligand>
        <name>isopentenyl diphosphate</name>
        <dbReference type="ChEBI" id="CHEBI:128769"/>
    </ligand>
</feature>
<dbReference type="UniPathway" id="UPA00056">
    <property type="reaction ID" value="UER00097"/>
</dbReference>
<feature type="binding site" evidence="5">
    <location>
        <position position="267"/>
    </location>
    <ligand>
        <name>isopentenyl diphosphate</name>
        <dbReference type="ChEBI" id="CHEBI:128769"/>
    </ligand>
</feature>
<evidence type="ECO:0000256" key="3">
    <source>
        <dbReference type="ARBA" id="ARBA00023004"/>
    </source>
</evidence>
<comment type="cofactor">
    <cofactor evidence="5">
        <name>[4Fe-4S] cluster</name>
        <dbReference type="ChEBI" id="CHEBI:49883"/>
    </cofactor>
    <text evidence="5">Binds 1 [4Fe-4S] cluster per subunit.</text>
</comment>
<keyword evidence="4 5" id="KW-0411">Iron-sulfur</keyword>
<organism evidence="6 7">
    <name type="scientific">Chlamydia muridarum</name>
    <dbReference type="NCBI Taxonomy" id="83560"/>
    <lineage>
        <taxon>Bacteria</taxon>
        <taxon>Pseudomonadati</taxon>
        <taxon>Chlamydiota</taxon>
        <taxon>Chlamydiia</taxon>
        <taxon>Chlamydiales</taxon>
        <taxon>Chlamydiaceae</taxon>
        <taxon>Chlamydia/Chlamydophila group</taxon>
        <taxon>Chlamydia</taxon>
    </lineage>
</organism>
<dbReference type="HAMAP" id="MF_00191">
    <property type="entry name" value="IspH"/>
    <property type="match status" value="1"/>
</dbReference>
<protein>
    <recommendedName>
        <fullName evidence="5">4-hydroxy-3-methylbut-2-enyl diphosphate reductase</fullName>
        <shortName evidence="5">HMBPP reductase</shortName>
        <ecNumber evidence="5">1.17.7.4</ecNumber>
    </recommendedName>
</protein>
<dbReference type="GO" id="GO:0051745">
    <property type="term" value="F:4-hydroxy-3-methylbut-2-enyl diphosphate reductase activity"/>
    <property type="evidence" value="ECO:0007669"/>
    <property type="project" value="UniProtKB-UniRule"/>
</dbReference>
<gene>
    <name evidence="5 6" type="primary">ispH</name>
    <name evidence="6" type="synonym">lytB</name>
    <name evidence="6" type="ORF">BD36_01350</name>
</gene>
<keyword evidence="1 5" id="KW-0004">4Fe-4S</keyword>
<dbReference type="KEGG" id="cmg:NC81_01255"/>
<dbReference type="InterPro" id="IPR003451">
    <property type="entry name" value="LytB/IspH"/>
</dbReference>
<dbReference type="GeneID" id="1246418"/>
<dbReference type="Pfam" id="PF02401">
    <property type="entry name" value="LYTB"/>
    <property type="match status" value="1"/>
</dbReference>
<comment type="pathway">
    <text evidence="5">Isoprenoid biosynthesis; dimethylallyl diphosphate biosynthesis; dimethylallyl diphosphate from (2E)-4-hydroxy-3-methylbutenyl diphosphate: step 1/1.</text>
</comment>
<feature type="binding site" evidence="5">
    <location>
        <position position="267"/>
    </location>
    <ligand>
        <name>dimethylallyl diphosphate</name>
        <dbReference type="ChEBI" id="CHEBI:57623"/>
    </ligand>
</feature>
<feature type="binding site" evidence="5">
    <location>
        <position position="42"/>
    </location>
    <ligand>
        <name>isopentenyl diphosphate</name>
        <dbReference type="ChEBI" id="CHEBI:128769"/>
    </ligand>
</feature>
<evidence type="ECO:0000256" key="5">
    <source>
        <dbReference type="HAMAP-Rule" id="MF_00191"/>
    </source>
</evidence>
<feature type="binding site" evidence="5">
    <location>
        <position position="225"/>
    </location>
    <ligand>
        <name>(2E)-4-hydroxy-3-methylbut-2-enyl diphosphate</name>
        <dbReference type="ChEBI" id="CHEBI:128753"/>
    </ligand>
</feature>
<evidence type="ECO:0000313" key="6">
    <source>
        <dbReference type="EMBL" id="AJR10338.1"/>
    </source>
</evidence>
<feature type="binding site" evidence="5">
    <location>
        <position position="224"/>
    </location>
    <ligand>
        <name>isopentenyl diphosphate</name>
        <dbReference type="ChEBI" id="CHEBI:128769"/>
    </ligand>
</feature>
<dbReference type="EC" id="1.17.7.4" evidence="5"/>
<dbReference type="GO" id="GO:0050992">
    <property type="term" value="P:dimethylallyl diphosphate biosynthetic process"/>
    <property type="evidence" value="ECO:0007669"/>
    <property type="project" value="UniProtKB-UniRule"/>
</dbReference>
<feature type="binding site" evidence="5">
    <location>
        <position position="75"/>
    </location>
    <ligand>
        <name>isopentenyl diphosphate</name>
        <dbReference type="ChEBI" id="CHEBI:128769"/>
    </ligand>
</feature>
<feature type="binding site" evidence="5">
    <location>
        <position position="75"/>
    </location>
    <ligand>
        <name>dimethylallyl diphosphate</name>
        <dbReference type="ChEBI" id="CHEBI:57623"/>
    </ligand>
</feature>
<dbReference type="NCBIfam" id="TIGR00216">
    <property type="entry name" value="ispH_lytB"/>
    <property type="match status" value="1"/>
</dbReference>
<dbReference type="Gene3D" id="3.40.1010.20">
    <property type="entry name" value="4-hydroxy-3-methylbut-2-enyl diphosphate reductase, catalytic domain"/>
    <property type="match status" value="2"/>
</dbReference>
<sequence>MRKVIICSPRGFCAGVIRAVQTVERALEKWGAPIYVKHEIVHNRHVVDKLRAKGAIFIEDLQEVPCNSRVIYSAHGVPPSVREEAKERGLITIDATCGLVTKIHSAVKMYARRGYLIILIGKRKHVEVIGICGEAPDKITVVENIAEVEALTFSTKDLLFYVTQTTLSMDDSADMIAALKARYPQIITLPSSSICYATQNRQSALRNILPKVEFVYVIGDPKSSNSNQLKAVAARRGVVARLVNNPEEITDEILQYSGNIGVTAGASTPEDVVQACLTKLQKLIPTLVVETDLFVEEDTIFQLPKELQ</sequence>
<feature type="binding site" evidence="5">
    <location>
        <position position="97"/>
    </location>
    <ligand>
        <name>[4Fe-4S] cluster</name>
        <dbReference type="ChEBI" id="CHEBI:49883"/>
    </ligand>
</feature>
<dbReference type="GO" id="GO:0051539">
    <property type="term" value="F:4 iron, 4 sulfur cluster binding"/>
    <property type="evidence" value="ECO:0007669"/>
    <property type="project" value="UniProtKB-UniRule"/>
</dbReference>
<dbReference type="KEGG" id="cmx:DNC_01255"/>
<feature type="binding site" evidence="5">
    <location>
        <position position="224"/>
    </location>
    <ligand>
        <name>dimethylallyl diphosphate</name>
        <dbReference type="ChEBI" id="CHEBI:57623"/>
    </ligand>
</feature>
<dbReference type="KEGG" id="cmm:NC80_01240"/>
<proteinExistence type="inferred from homology"/>
<feature type="binding site" evidence="5">
    <location>
        <position position="13"/>
    </location>
    <ligand>
        <name>[4Fe-4S] cluster</name>
        <dbReference type="ChEBI" id="CHEBI:49883"/>
    </ligand>
</feature>
<dbReference type="OMA" id="DSICRQV"/>
<name>A0A069ZUP2_CHLMR</name>
<dbReference type="PANTHER" id="PTHR30426:SF0">
    <property type="entry name" value="4-HYDROXY-3-METHYLBUT-2-ENYL DIPHOSPHATE REDUCTASE"/>
    <property type="match status" value="1"/>
</dbReference>
<evidence type="ECO:0000256" key="1">
    <source>
        <dbReference type="ARBA" id="ARBA00022485"/>
    </source>
</evidence>
<evidence type="ECO:0000256" key="4">
    <source>
        <dbReference type="ARBA" id="ARBA00023014"/>
    </source>
</evidence>
<keyword evidence="5 6" id="KW-0560">Oxidoreductase</keyword>
<dbReference type="EMBL" id="CP007217">
    <property type="protein sequence ID" value="AJR10338.1"/>
    <property type="molecule type" value="Genomic_DNA"/>
</dbReference>
<feature type="binding site" evidence="5">
    <location>
        <position position="225"/>
    </location>
    <ligand>
        <name>dimethylallyl diphosphate</name>
        <dbReference type="ChEBI" id="CHEBI:57623"/>
    </ligand>
</feature>
<comment type="catalytic activity">
    <reaction evidence="5">
        <text>isopentenyl diphosphate + 2 oxidized [2Fe-2S]-[ferredoxin] + H2O = (2E)-4-hydroxy-3-methylbut-2-enyl diphosphate + 2 reduced [2Fe-2S]-[ferredoxin] + 2 H(+)</text>
        <dbReference type="Rhea" id="RHEA:24488"/>
        <dbReference type="Rhea" id="RHEA-COMP:10000"/>
        <dbReference type="Rhea" id="RHEA-COMP:10001"/>
        <dbReference type="ChEBI" id="CHEBI:15377"/>
        <dbReference type="ChEBI" id="CHEBI:15378"/>
        <dbReference type="ChEBI" id="CHEBI:33737"/>
        <dbReference type="ChEBI" id="CHEBI:33738"/>
        <dbReference type="ChEBI" id="CHEBI:128753"/>
        <dbReference type="ChEBI" id="CHEBI:128769"/>
        <dbReference type="EC" id="1.17.7.4"/>
    </reaction>
</comment>
<dbReference type="NCBIfam" id="NF002190">
    <property type="entry name" value="PRK01045.1-4"/>
    <property type="match status" value="1"/>
</dbReference>
<feature type="binding site" evidence="5">
    <location>
        <position position="42"/>
    </location>
    <ligand>
        <name>dimethylallyl diphosphate</name>
        <dbReference type="ChEBI" id="CHEBI:57623"/>
    </ligand>
</feature>
<feature type="binding site" evidence="5">
    <location>
        <position position="75"/>
    </location>
    <ligand>
        <name>(2E)-4-hydroxy-3-methylbut-2-enyl diphosphate</name>
        <dbReference type="ChEBI" id="CHEBI:128753"/>
    </ligand>
</feature>
<dbReference type="Proteomes" id="UP000260363">
    <property type="component" value="Chromosome"/>
</dbReference>
<evidence type="ECO:0000313" key="7">
    <source>
        <dbReference type="Proteomes" id="UP000260363"/>
    </source>
</evidence>
<dbReference type="AlphaFoldDB" id="A0A069ZUP2"/>
<keyword evidence="3 5" id="KW-0408">Iron</keyword>
<feature type="binding site" evidence="5">
    <location>
        <position position="42"/>
    </location>
    <ligand>
        <name>(2E)-4-hydroxy-3-methylbut-2-enyl diphosphate</name>
        <dbReference type="ChEBI" id="CHEBI:128753"/>
    </ligand>
</feature>
<feature type="binding site" evidence="5">
    <location>
        <position position="125"/>
    </location>
    <ligand>
        <name>(2E)-4-hydroxy-3-methylbut-2-enyl diphosphate</name>
        <dbReference type="ChEBI" id="CHEBI:128753"/>
    </ligand>
</feature>
<feature type="binding site" evidence="5">
    <location>
        <position position="125"/>
    </location>
    <ligand>
        <name>dimethylallyl diphosphate</name>
        <dbReference type="ChEBI" id="CHEBI:57623"/>
    </ligand>
</feature>
<feature type="binding site" evidence="5">
    <location>
        <position position="165"/>
    </location>
    <ligand>
        <name>(2E)-4-hydroxy-3-methylbut-2-enyl diphosphate</name>
        <dbReference type="ChEBI" id="CHEBI:128753"/>
    </ligand>
</feature>
<dbReference type="STRING" id="83560.NC80_01240"/>
<dbReference type="GO" id="GO:0016114">
    <property type="term" value="P:terpenoid biosynthetic process"/>
    <property type="evidence" value="ECO:0007669"/>
    <property type="project" value="UniProtKB-UniRule"/>
</dbReference>
<accession>A0A069ZUP2</accession>
<dbReference type="GO" id="GO:0046872">
    <property type="term" value="F:metal ion binding"/>
    <property type="evidence" value="ECO:0007669"/>
    <property type="project" value="UniProtKB-KW"/>
</dbReference>
<dbReference type="PATRIC" id="fig|243161.6.peg.271"/>
<feature type="binding site" evidence="5">
    <location>
        <position position="223"/>
    </location>
    <ligand>
        <name>dimethylallyl diphosphate</name>
        <dbReference type="ChEBI" id="CHEBI:57623"/>
    </ligand>
</feature>
<dbReference type="CDD" id="cd13944">
    <property type="entry name" value="lytB_ispH"/>
    <property type="match status" value="1"/>
</dbReference>
<dbReference type="PANTHER" id="PTHR30426">
    <property type="entry name" value="4-HYDROXY-3-METHYLBUT-2-ENYL DIPHOSPHATE REDUCTASE"/>
    <property type="match status" value="1"/>
</dbReference>
<dbReference type="SMR" id="A0A069ZUP2"/>
<dbReference type="Gene3D" id="3.40.50.11270">
    <property type="match status" value="1"/>
</dbReference>
<evidence type="ECO:0000256" key="2">
    <source>
        <dbReference type="ARBA" id="ARBA00022723"/>
    </source>
</evidence>
<comment type="pathway">
    <text evidence="5">Isoprenoid biosynthesis; isopentenyl diphosphate biosynthesis via DXP pathway; isopentenyl diphosphate from 1-deoxy-D-xylulose 5-phosphate: step 6/6.</text>
</comment>